<dbReference type="AlphaFoldDB" id="A0A1G9LPG6"/>
<dbReference type="GO" id="GO:0016829">
    <property type="term" value="F:lyase activity"/>
    <property type="evidence" value="ECO:0007669"/>
    <property type="project" value="InterPro"/>
</dbReference>
<keyword evidence="2" id="KW-0732">Signal</keyword>
<dbReference type="Proteomes" id="UP000199226">
    <property type="component" value="Unassembled WGS sequence"/>
</dbReference>
<dbReference type="EMBL" id="FNHH01000001">
    <property type="protein sequence ID" value="SDL63734.1"/>
    <property type="molecule type" value="Genomic_DNA"/>
</dbReference>
<comment type="subcellular location">
    <subcellularLocation>
        <location evidence="1">Cell envelope</location>
    </subcellularLocation>
</comment>
<protein>
    <submittedName>
        <fullName evidence="4">Heparinase II/III-like protein</fullName>
    </submittedName>
</protein>
<evidence type="ECO:0000313" key="4">
    <source>
        <dbReference type="EMBL" id="SDL63734.1"/>
    </source>
</evidence>
<sequence>MQRVLYVSLTILLFSAVSFKTFAQRQYGGFYTREKINNLQNNTQKYDWARELRAGTIKKAEPWVSKSDEDLWAMVPGQNTPRCIDVTLDRIAKGPKILGCLKCGMDVLKYGNYPYEPEFEDKPWKLTCPSCKSVFPTNDFGKFYASAIDERGQFDASKGDKSLLFNEAHPDPKDPMHKYGVDDGFGFIDQNGRSHRFIGYYVWKKWDYISSGLSMLADAYLYSGDKKYARKAAILLDRIADVYPEMDWKPYGDKGWYHSDGGIYMGKIHGSIWETSIVTAFADSYDKILSGTVDNSELYSFLKKQSQEYRIGEKGSRALFIKNVDDGLLRTAYKAILSKQIRGNQGMQQLTMATCALALDSQPETNLWLDWVFAADGGNIPGLMITTFDRDGTSNEGAPGYALMWGRLVTQVAERLQGYSAYTKHNIIKEFPQFNTTFLVAYRMAALGLAIPNMGDSGSTGTVSNGYADPKFIAKGYVFTRDPEFAKAAYNANNNSADKLGRDLFSADPDAISKEIQKIGERSGIRAEGGYLMSGFGLALLENGRGNSGVAIANNYGRTIMHAHPDLMNFDLLAFGKWLAPDHGYPEFATNIPSNRDWTGSTVSHNLVFVNEKPQKEVWGGHTKLFKQVKGFGVFEIDGKKAYPDLKEYKRTMFLIDAGADSNAYAIDIFKVSGGQDHLYSFHGPPGEISNSGLRLTEQKTGTYAGENIEKGIAANGFPQGYSFFYNVKRDLNPPAQIMLDWKVETGYRGLKANENIHLRMHSLTQSNDIAIADGDPPQNKPGNPKKLGYVLMHRKGENLNSTFVSVFEPYKEKPFIKSVKRIDNGDESQIALEIEHTNGSIDYVLYNPESEKLMKLPNNISMSGNIGYLRKQNGQAVKSLIINGSSLSHGNMNLKSDGQIKGKIVKMNKNPSGSGWVLVDQILPENGSLNGEQLIISNKGERDATYTIKSIKREGKYSRIECGPITFAIGLKNPAVQNSKDPYANYIYEFEEGDSFSIPSHTEWSSKK</sequence>
<dbReference type="Pfam" id="PF07940">
    <property type="entry name" value="Hepar_II_III_C"/>
    <property type="match status" value="1"/>
</dbReference>
<dbReference type="GO" id="GO:0030313">
    <property type="term" value="C:cell envelope"/>
    <property type="evidence" value="ECO:0007669"/>
    <property type="project" value="UniProtKB-SubCell"/>
</dbReference>
<dbReference type="SUPFAM" id="SSF48230">
    <property type="entry name" value="Chondroitin AC/alginate lyase"/>
    <property type="match status" value="1"/>
</dbReference>
<dbReference type="Gene3D" id="1.50.10.100">
    <property type="entry name" value="Chondroitin AC/alginate lyase"/>
    <property type="match status" value="1"/>
</dbReference>
<dbReference type="RefSeq" id="WP_090697306.1">
    <property type="nucleotide sequence ID" value="NZ_FNHH01000001.1"/>
</dbReference>
<dbReference type="OrthoDB" id="227957at2"/>
<dbReference type="InterPro" id="IPR012480">
    <property type="entry name" value="Hepar_II_III_C"/>
</dbReference>
<keyword evidence="5" id="KW-1185">Reference proteome</keyword>
<dbReference type="Gene3D" id="2.70.98.70">
    <property type="match status" value="1"/>
</dbReference>
<organism evidence="4 5">
    <name type="scientific">Daejeonella rubra</name>
    <dbReference type="NCBI Taxonomy" id="990371"/>
    <lineage>
        <taxon>Bacteria</taxon>
        <taxon>Pseudomonadati</taxon>
        <taxon>Bacteroidota</taxon>
        <taxon>Sphingobacteriia</taxon>
        <taxon>Sphingobacteriales</taxon>
        <taxon>Sphingobacteriaceae</taxon>
        <taxon>Daejeonella</taxon>
    </lineage>
</organism>
<accession>A0A1G9LPG6</accession>
<feature type="signal peptide" evidence="2">
    <location>
        <begin position="1"/>
        <end position="23"/>
    </location>
</feature>
<dbReference type="InterPro" id="IPR008929">
    <property type="entry name" value="Chondroitin_lyas"/>
</dbReference>
<evidence type="ECO:0000313" key="5">
    <source>
        <dbReference type="Proteomes" id="UP000199226"/>
    </source>
</evidence>
<name>A0A1G9LPG6_9SPHI</name>
<proteinExistence type="predicted"/>
<evidence type="ECO:0000259" key="3">
    <source>
        <dbReference type="Pfam" id="PF07940"/>
    </source>
</evidence>
<feature type="chain" id="PRO_5011758915" evidence="2">
    <location>
        <begin position="24"/>
        <end position="1009"/>
    </location>
</feature>
<evidence type="ECO:0000256" key="2">
    <source>
        <dbReference type="SAM" id="SignalP"/>
    </source>
</evidence>
<dbReference type="STRING" id="990371.SAMN05421813_10128"/>
<evidence type="ECO:0000256" key="1">
    <source>
        <dbReference type="ARBA" id="ARBA00004196"/>
    </source>
</evidence>
<feature type="domain" description="Heparinase II/III-like C-terminal" evidence="3">
    <location>
        <begin position="558"/>
        <end position="623"/>
    </location>
</feature>
<gene>
    <name evidence="4" type="ORF">SAMN05421813_10128</name>
</gene>
<reference evidence="5" key="1">
    <citation type="submission" date="2016-10" db="EMBL/GenBank/DDBJ databases">
        <authorList>
            <person name="Varghese N."/>
            <person name="Submissions S."/>
        </authorList>
    </citation>
    <scope>NUCLEOTIDE SEQUENCE [LARGE SCALE GENOMIC DNA]</scope>
    <source>
        <strain evidence="5">DSM 24536</strain>
    </source>
</reference>